<protein>
    <submittedName>
        <fullName evidence="2">Uncharacterized protein</fullName>
    </submittedName>
</protein>
<dbReference type="KEGG" id="btp:D805_1113"/>
<dbReference type="HOGENOM" id="CLU_2491610_0_0_11"/>
<dbReference type="Proteomes" id="UP000011835">
    <property type="component" value="Chromosome"/>
</dbReference>
<feature type="region of interest" description="Disordered" evidence="1">
    <location>
        <begin position="1"/>
        <end position="24"/>
    </location>
</feature>
<evidence type="ECO:0000313" key="3">
    <source>
        <dbReference type="Proteomes" id="UP000011835"/>
    </source>
</evidence>
<organism evidence="2 3">
    <name type="scientific">Bifidobacterium thermophilum RBL67</name>
    <dbReference type="NCBI Taxonomy" id="1254439"/>
    <lineage>
        <taxon>Bacteria</taxon>
        <taxon>Bacillati</taxon>
        <taxon>Actinomycetota</taxon>
        <taxon>Actinomycetes</taxon>
        <taxon>Bifidobacteriales</taxon>
        <taxon>Bifidobacteriaceae</taxon>
        <taxon>Bifidobacterium</taxon>
    </lineage>
</organism>
<name>M4RD22_9BIFI</name>
<dbReference type="AlphaFoldDB" id="M4RD22"/>
<dbReference type="PATRIC" id="fig|1254439.12.peg.1106"/>
<keyword evidence="3" id="KW-1185">Reference proteome</keyword>
<dbReference type="EMBL" id="CP004346">
    <property type="protein sequence ID" value="AGH41380.1"/>
    <property type="molecule type" value="Genomic_DNA"/>
</dbReference>
<accession>M4RD22</accession>
<proteinExistence type="predicted"/>
<evidence type="ECO:0000256" key="1">
    <source>
        <dbReference type="SAM" id="MobiDB-lite"/>
    </source>
</evidence>
<reference evidence="2 3" key="1">
    <citation type="journal article" date="2013" name="Genome Announc.">
        <title>Complete Genome Sequence of the Probiotic Bifidobacterium thermophilum Strain RBL67.</title>
        <authorList>
            <person name="Jans C."/>
            <person name="Lacroix C."/>
            <person name="Follador R."/>
            <person name="Stevens M.J."/>
        </authorList>
    </citation>
    <scope>NUCLEOTIDE SEQUENCE [LARGE SCALE GENOMIC DNA]</scope>
    <source>
        <strain evidence="2 3">RBL67</strain>
    </source>
</reference>
<gene>
    <name evidence="2" type="ORF">D805_1113</name>
</gene>
<sequence>MGRAGCRQFPRTRRRSLTTVRPSDCPMTEHLRISISDERHSNGMRLLKDTTARYGESRRTDDKYWEAVLPSCRTTGKYHGNRRERQ</sequence>
<evidence type="ECO:0000313" key="2">
    <source>
        <dbReference type="EMBL" id="AGH41380.1"/>
    </source>
</evidence>